<dbReference type="GO" id="GO:0003968">
    <property type="term" value="F:RNA-directed RNA polymerase activity"/>
    <property type="evidence" value="ECO:0007669"/>
    <property type="project" value="UniProtKB-KW"/>
</dbReference>
<keyword evidence="3 8" id="KW-0808">Transferase</keyword>
<dbReference type="EC" id="2.7.7.48" evidence="8"/>
<evidence type="ECO:0000256" key="6">
    <source>
        <dbReference type="ARBA" id="ARBA00023158"/>
    </source>
</evidence>
<dbReference type="PANTHER" id="PTHR23079">
    <property type="entry name" value="RNA-DEPENDENT RNA POLYMERASE"/>
    <property type="match status" value="1"/>
</dbReference>
<dbReference type="InterPro" id="IPR007855">
    <property type="entry name" value="RDRP"/>
</dbReference>
<comment type="function">
    <text evidence="8">Probably involved in the RNA silencing pathway and required for the generation of small interfering RNAs (siRNAs).</text>
</comment>
<dbReference type="AlphaFoldDB" id="A0AAV6JGP6"/>
<evidence type="ECO:0000313" key="14">
    <source>
        <dbReference type="EMBL" id="KAG5538809.1"/>
    </source>
</evidence>
<evidence type="ECO:0000256" key="2">
    <source>
        <dbReference type="ARBA" id="ARBA00022484"/>
    </source>
</evidence>
<comment type="caution">
    <text evidence="14">The sequence shown here is derived from an EMBL/GenBank/DDBJ whole genome shotgun (WGS) entry which is preliminary data.</text>
</comment>
<comment type="similarity">
    <text evidence="1 8">Belongs to the RdRP family.</text>
</comment>
<evidence type="ECO:0000259" key="9">
    <source>
        <dbReference type="Pfam" id="PF05183"/>
    </source>
</evidence>
<dbReference type="GO" id="GO:0030422">
    <property type="term" value="P:siRNA processing"/>
    <property type="evidence" value="ECO:0007669"/>
    <property type="project" value="TreeGrafter"/>
</dbReference>
<feature type="domain" description="RDRP core" evidence="9">
    <location>
        <begin position="294"/>
        <end position="912"/>
    </location>
</feature>
<dbReference type="Pfam" id="PF26250">
    <property type="entry name" value="RRM_RdRP1_2"/>
    <property type="match status" value="1"/>
</dbReference>
<dbReference type="Pfam" id="PF26253">
    <property type="entry name" value="RdRP_head"/>
    <property type="match status" value="1"/>
</dbReference>
<dbReference type="InterPro" id="IPR057590">
    <property type="entry name" value="PH_RDR1/2-like"/>
</dbReference>
<evidence type="ECO:0000256" key="7">
    <source>
        <dbReference type="ARBA" id="ARBA00048744"/>
    </source>
</evidence>
<sequence>MYVVFLYSLSEASSDSASACETKEAIQFSASSFKEFLERYTGRGTVYALEVREPKKSGSRVYAIVQFESDEYADQIISLAARRLYYGTSYLKAYAKDFDLVQSPKLLGAPRIYKKCSESCLSYFKEYPEENWVRATDFTPSNSIGQSSALCLELSYAVKLLNFSEYFPYFKESEGPFILESGSSFSRNLDLVPIVGPAYGLELPYRILFKICILVQQGCLSGPTLDINFFRLVDPRRIYITRIENALERLYHLRECCYEPVRWLGEQYQKYLKLPKTPAITLDDGLVYVHRVQITPCKVYFCGPEVNMSNRVLRNYHEDIDNFLRVSFVDEELGKLFSTDLSPRVAFSSEERRTGIYRRILSTLRDGIVIGDKKFDFLAFSSSQLRENSAWMFASRPGLTAADIRKWMGDFREIRNVAKYAARLGQSFSSSRETLSVGRHERVMIPDVEIVRDGIKYVFSDGIGKLSPDFARSVAKKCGINNSIPSAFQIRYGGYKGVVAVDPASTVKISLRKSMLKYDSENTKLDVLAWSKYQPCYLNRQLITLLSTLGVKDNIFEKKQKEAVEQLDTILTDPLRAQEALELMAPGENTNILKEMLLCGYKPDAEPFLSMMLQAFRATKLLEIRTKTRVFVPGGRSMMGCLDETRTLEYGQVFVQISGAGNVCSRDNSRLMPNGIDSDQGHRIGLGKVFVAKNPCLHPGDIRVLRAVNVPALHHMVDCVVFPQKGMRPHPNECSGSDLDGDIYFVCWDQDLIPPKQIPPMDYTPAPTMLLDHDVTMEVFLVTYSYGELCFSVCEDNSVKEHEQSEDAQYNMLPHFSNEVEEYFTNYIVNDSLGIIANAHTVFADREPDKAMSDPCVKLAKLFSIAVDFPKTGVPAEIPGDLRVRDYPDFMEKPDKTFYKSECVIGKLFRAVKDIAPHSIKSFTRDVSWGSYDLDMEVEGFQDYLEEAFDCKTEYDYKLGNLMDYYGIKTEAEILSGSIMKMSKSFDRRKDAEDVGLAVKSLRKEARTWFKDGDNADIYAKASAWYYVTYHHSYWGRYNTGMKRDHFISFPWCVYDKLMQIKRDKSSIRRALDLSSLEYKLKHGMRLR</sequence>
<evidence type="ECO:0000256" key="8">
    <source>
        <dbReference type="RuleBase" id="RU363098"/>
    </source>
</evidence>
<organism evidence="14 15">
    <name type="scientific">Rhododendron griersonianum</name>
    <dbReference type="NCBI Taxonomy" id="479676"/>
    <lineage>
        <taxon>Eukaryota</taxon>
        <taxon>Viridiplantae</taxon>
        <taxon>Streptophyta</taxon>
        <taxon>Embryophyta</taxon>
        <taxon>Tracheophyta</taxon>
        <taxon>Spermatophyta</taxon>
        <taxon>Magnoliopsida</taxon>
        <taxon>eudicotyledons</taxon>
        <taxon>Gunneridae</taxon>
        <taxon>Pentapetalae</taxon>
        <taxon>asterids</taxon>
        <taxon>Ericales</taxon>
        <taxon>Ericaceae</taxon>
        <taxon>Ericoideae</taxon>
        <taxon>Rhodoreae</taxon>
        <taxon>Rhododendron</taxon>
    </lineage>
</organism>
<evidence type="ECO:0000259" key="12">
    <source>
        <dbReference type="Pfam" id="PF26252"/>
    </source>
</evidence>
<feature type="domain" description="RDRP helical" evidence="12">
    <location>
        <begin position="198"/>
        <end position="276"/>
    </location>
</feature>
<dbReference type="Pfam" id="PF24823">
    <property type="entry name" value="PH_RDR2"/>
    <property type="match status" value="1"/>
</dbReference>
<evidence type="ECO:0000256" key="1">
    <source>
        <dbReference type="ARBA" id="ARBA00005762"/>
    </source>
</evidence>
<comment type="catalytic activity">
    <reaction evidence="7 8">
        <text>RNA(n) + a ribonucleoside 5'-triphosphate = RNA(n+1) + diphosphate</text>
        <dbReference type="Rhea" id="RHEA:21248"/>
        <dbReference type="Rhea" id="RHEA-COMP:14527"/>
        <dbReference type="Rhea" id="RHEA-COMP:17342"/>
        <dbReference type="ChEBI" id="CHEBI:33019"/>
        <dbReference type="ChEBI" id="CHEBI:61557"/>
        <dbReference type="ChEBI" id="CHEBI:140395"/>
        <dbReference type="EC" id="2.7.7.48"/>
    </reaction>
</comment>
<dbReference type="InterPro" id="IPR058751">
    <property type="entry name" value="RDRP_helical"/>
</dbReference>
<dbReference type="InterPro" id="IPR058752">
    <property type="entry name" value="RDRP_C_head"/>
</dbReference>
<evidence type="ECO:0000256" key="3">
    <source>
        <dbReference type="ARBA" id="ARBA00022679"/>
    </source>
</evidence>
<dbReference type="EMBL" id="JACTNZ010000007">
    <property type="protein sequence ID" value="KAG5538809.1"/>
    <property type="molecule type" value="Genomic_DNA"/>
</dbReference>
<evidence type="ECO:0000259" key="13">
    <source>
        <dbReference type="Pfam" id="PF26253"/>
    </source>
</evidence>
<dbReference type="GO" id="GO:0003723">
    <property type="term" value="F:RNA binding"/>
    <property type="evidence" value="ECO:0007669"/>
    <property type="project" value="UniProtKB-KW"/>
</dbReference>
<feature type="domain" description="RDRP C-terminal head" evidence="13">
    <location>
        <begin position="931"/>
        <end position="1065"/>
    </location>
</feature>
<proteinExistence type="inferred from homology"/>
<gene>
    <name evidence="14" type="ORF">RHGRI_019380</name>
</gene>
<keyword evidence="2 8" id="KW-0696">RNA-directed RNA polymerase</keyword>
<dbReference type="InterPro" id="IPR057596">
    <property type="entry name" value="RDRP_core"/>
</dbReference>
<keyword evidence="15" id="KW-1185">Reference proteome</keyword>
<name>A0AAV6JGP6_9ERIC</name>
<dbReference type="Proteomes" id="UP000823749">
    <property type="component" value="Chromosome 7"/>
</dbReference>
<dbReference type="InterPro" id="IPR058763">
    <property type="entry name" value="RRM_RDR1/2-like"/>
</dbReference>
<reference evidence="14" key="1">
    <citation type="submission" date="2020-08" db="EMBL/GenBank/DDBJ databases">
        <title>Plant Genome Project.</title>
        <authorList>
            <person name="Zhang R.-G."/>
        </authorList>
    </citation>
    <scope>NUCLEOTIDE SEQUENCE</scope>
    <source>
        <strain evidence="14">WSP0</strain>
        <tissue evidence="14">Leaf</tissue>
    </source>
</reference>
<evidence type="ECO:0000259" key="11">
    <source>
        <dbReference type="Pfam" id="PF26250"/>
    </source>
</evidence>
<evidence type="ECO:0000313" key="15">
    <source>
        <dbReference type="Proteomes" id="UP000823749"/>
    </source>
</evidence>
<evidence type="ECO:0000256" key="5">
    <source>
        <dbReference type="ARBA" id="ARBA00022884"/>
    </source>
</evidence>
<feature type="domain" description="RDR1/2-like PH-like" evidence="10">
    <location>
        <begin position="105"/>
        <end position="177"/>
    </location>
</feature>
<evidence type="ECO:0000259" key="10">
    <source>
        <dbReference type="Pfam" id="PF24823"/>
    </source>
</evidence>
<dbReference type="GO" id="GO:0031380">
    <property type="term" value="C:nuclear RNA-directed RNA polymerase complex"/>
    <property type="evidence" value="ECO:0007669"/>
    <property type="project" value="TreeGrafter"/>
</dbReference>
<feature type="domain" description="RDR1/2-like RRM" evidence="11">
    <location>
        <begin position="29"/>
        <end position="94"/>
    </location>
</feature>
<dbReference type="Pfam" id="PF05183">
    <property type="entry name" value="RdRP"/>
    <property type="match status" value="1"/>
</dbReference>
<accession>A0AAV6JGP6</accession>
<dbReference type="Pfam" id="PF26252">
    <property type="entry name" value="RdRP_helical"/>
    <property type="match status" value="1"/>
</dbReference>
<protein>
    <recommendedName>
        <fullName evidence="8">RNA-dependent RNA polymerase</fullName>
        <ecNumber evidence="8">2.7.7.48</ecNumber>
    </recommendedName>
</protein>
<dbReference type="PANTHER" id="PTHR23079:SF1">
    <property type="entry name" value="RNA-DEPENDENT RNA POLYMERASE 1"/>
    <property type="match status" value="1"/>
</dbReference>
<evidence type="ECO:0000256" key="4">
    <source>
        <dbReference type="ARBA" id="ARBA00022695"/>
    </source>
</evidence>
<keyword evidence="4 8" id="KW-0548">Nucleotidyltransferase</keyword>
<keyword evidence="6 8" id="KW-0943">RNA-mediated gene silencing</keyword>
<keyword evidence="5 8" id="KW-0694">RNA-binding</keyword>